<organism evidence="1">
    <name type="scientific">Chryseobacterium sp. B5</name>
    <dbReference type="NCBI Taxonomy" id="2050562"/>
    <lineage>
        <taxon>Bacteria</taxon>
        <taxon>Pseudomonadati</taxon>
        <taxon>Bacteroidota</taxon>
        <taxon>Flavobacteriia</taxon>
        <taxon>Flavobacteriales</taxon>
        <taxon>Weeksellaceae</taxon>
        <taxon>Chryseobacterium group</taxon>
        <taxon>Chryseobacterium</taxon>
    </lineage>
</organism>
<protein>
    <submittedName>
        <fullName evidence="1">Uncharacterized protein</fullName>
    </submittedName>
</protein>
<dbReference type="AlphaFoldDB" id="A0A2G7T414"/>
<name>A0A2G7T414_9FLAO</name>
<sequence length="98" mass="11056">MPDSIQAPCPLCNLQCTAFLEDYGKWMHFSCRCCRELKVNKMVISKLRAESNDVREQLSQQARALGDGEYLHIAATDQGSLQPRGQSAWTAEVRTRPV</sequence>
<evidence type="ECO:0000313" key="1">
    <source>
        <dbReference type="EMBL" id="PII34601.1"/>
    </source>
</evidence>
<reference evidence="1" key="1">
    <citation type="submission" date="2017-10" db="EMBL/GenBank/DDBJ databases">
        <title>Chryseobacterium sp. B5 is a hydrocarbonoclastic and plant growth promoting bacterium.</title>
        <authorList>
            <person name="Thijs S."/>
            <person name="Gkorezis P."/>
            <person name="Van Hamme J."/>
        </authorList>
    </citation>
    <scope>NUCLEOTIDE SEQUENCE</scope>
    <source>
        <strain evidence="1">B5</strain>
    </source>
</reference>
<dbReference type="EMBL" id="PEKC01000092">
    <property type="protein sequence ID" value="PII34601.1"/>
    <property type="molecule type" value="Genomic_DNA"/>
</dbReference>
<proteinExistence type="predicted"/>
<gene>
    <name evidence="1" type="ORF">CTI11_19645</name>
</gene>
<accession>A0A2G7T414</accession>
<comment type="caution">
    <text evidence="1">The sequence shown here is derived from an EMBL/GenBank/DDBJ whole genome shotgun (WGS) entry which is preliminary data.</text>
</comment>